<reference evidence="1 2" key="1">
    <citation type="submission" date="2019-03" db="EMBL/GenBank/DDBJ databases">
        <title>Genomic Encyclopedia of Type Strains, Phase III (KMG-III): the genomes of soil and plant-associated and newly described type strains.</title>
        <authorList>
            <person name="Whitman W."/>
        </authorList>
    </citation>
    <scope>NUCLEOTIDE SEQUENCE [LARGE SCALE GENOMIC DNA]</scope>
    <source>
        <strain evidence="1 2">CECT 7972</strain>
    </source>
</reference>
<dbReference type="RefSeq" id="WP_133620150.1">
    <property type="nucleotide sequence ID" value="NZ_SNZK01000003.1"/>
</dbReference>
<accession>A0A4R6ZP99</accession>
<comment type="caution">
    <text evidence="1">The sequence shown here is derived from an EMBL/GenBank/DDBJ whole genome shotgun (WGS) entry which is preliminary data.</text>
</comment>
<evidence type="ECO:0000313" key="1">
    <source>
        <dbReference type="EMBL" id="TDR53929.1"/>
    </source>
</evidence>
<dbReference type="EMBL" id="SNZK01000003">
    <property type="protein sequence ID" value="TDR53929.1"/>
    <property type="molecule type" value="Genomic_DNA"/>
</dbReference>
<protein>
    <submittedName>
        <fullName evidence="1">Uncharacterized protein</fullName>
    </submittedName>
</protein>
<dbReference type="Proteomes" id="UP000295558">
    <property type="component" value="Unassembled WGS sequence"/>
</dbReference>
<proteinExistence type="predicted"/>
<organism evidence="1 2">
    <name type="scientific">Listeria rocourtiae</name>
    <dbReference type="NCBI Taxonomy" id="647910"/>
    <lineage>
        <taxon>Bacteria</taxon>
        <taxon>Bacillati</taxon>
        <taxon>Bacillota</taxon>
        <taxon>Bacilli</taxon>
        <taxon>Bacillales</taxon>
        <taxon>Listeriaceae</taxon>
        <taxon>Listeria</taxon>
    </lineage>
</organism>
<keyword evidence="2" id="KW-1185">Reference proteome</keyword>
<dbReference type="STRING" id="1265846.PROCOU_16939"/>
<evidence type="ECO:0000313" key="2">
    <source>
        <dbReference type="Proteomes" id="UP000295558"/>
    </source>
</evidence>
<name>A0A4R6ZP99_9LIST</name>
<gene>
    <name evidence="1" type="ORF">DFP96_10323</name>
</gene>
<sequence length="90" mass="10233">MEEITPVVFEEKKITLTMTMSEAAMLYAAVGGIGSKNYNETISDTNIFSEEVTARLSNTWEGEYDRVYESLGLILAKHNIVHEEWAEDRD</sequence>
<dbReference type="AlphaFoldDB" id="A0A4R6ZP99"/>